<protein>
    <submittedName>
        <fullName evidence="3">YHS domain-containing protein</fullName>
    </submittedName>
</protein>
<accession>A0ABX6TB49</accession>
<dbReference type="InterPro" id="IPR012348">
    <property type="entry name" value="RNR-like"/>
</dbReference>
<feature type="region of interest" description="Disordered" evidence="1">
    <location>
        <begin position="109"/>
        <end position="131"/>
    </location>
</feature>
<evidence type="ECO:0000259" key="2">
    <source>
        <dbReference type="SMART" id="SM00746"/>
    </source>
</evidence>
<feature type="domain" description="TRASH" evidence="2">
    <location>
        <begin position="35"/>
        <end position="73"/>
    </location>
</feature>
<dbReference type="EMBL" id="CP060782">
    <property type="protein sequence ID" value="QNP46468.1"/>
    <property type="molecule type" value="Genomic_DNA"/>
</dbReference>
<evidence type="ECO:0000313" key="3">
    <source>
        <dbReference type="EMBL" id="QNP46468.1"/>
    </source>
</evidence>
<proteinExistence type="predicted"/>
<gene>
    <name evidence="3" type="ORF">H9L14_04725</name>
</gene>
<dbReference type="Gene3D" id="1.10.620.20">
    <property type="entry name" value="Ribonucleotide Reductase, subunit A"/>
    <property type="match status" value="1"/>
</dbReference>
<evidence type="ECO:0000313" key="4">
    <source>
        <dbReference type="Proteomes" id="UP000516105"/>
    </source>
</evidence>
<evidence type="ECO:0000256" key="1">
    <source>
        <dbReference type="SAM" id="MobiDB-lite"/>
    </source>
</evidence>
<dbReference type="Pfam" id="PF04945">
    <property type="entry name" value="YHS"/>
    <property type="match status" value="1"/>
</dbReference>
<organism evidence="3 4">
    <name type="scientific">Sphingomonas sediminicola</name>
    <dbReference type="NCBI Taxonomy" id="386874"/>
    <lineage>
        <taxon>Bacteria</taxon>
        <taxon>Pseudomonadati</taxon>
        <taxon>Pseudomonadota</taxon>
        <taxon>Alphaproteobacteria</taxon>
        <taxon>Sphingomonadales</taxon>
        <taxon>Sphingomonadaceae</taxon>
        <taxon>Sphingomonas</taxon>
    </lineage>
</organism>
<keyword evidence="4" id="KW-1185">Reference proteome</keyword>
<dbReference type="InterPro" id="IPR011017">
    <property type="entry name" value="TRASH_dom"/>
</dbReference>
<sequence>MTSREGEECVMAECHHAHEHHHHAAAGDHGKFVTDPVCGMTVDTTTAEHRFELGEGTYYFCSARCLEKFRANPDTYLNPTGHSPVVSALRVRSGPVRCTRRSVATVPEAARSAAWRSSRSSQASRRGRTPS</sequence>
<dbReference type="SUPFAM" id="SSF47240">
    <property type="entry name" value="Ferritin-like"/>
    <property type="match status" value="1"/>
</dbReference>
<dbReference type="SMART" id="SM00746">
    <property type="entry name" value="TRASH"/>
    <property type="match status" value="1"/>
</dbReference>
<dbReference type="Proteomes" id="UP000516105">
    <property type="component" value="Chromosome"/>
</dbReference>
<dbReference type="InterPro" id="IPR007029">
    <property type="entry name" value="YHS_dom"/>
</dbReference>
<reference evidence="3 4" key="1">
    <citation type="submission" date="2020-08" db="EMBL/GenBank/DDBJ databases">
        <title>Genome sequence of Sphingomonas sediminicola KACC 15039T.</title>
        <authorList>
            <person name="Hyun D.-W."/>
            <person name="Bae J.-W."/>
        </authorList>
    </citation>
    <scope>NUCLEOTIDE SEQUENCE [LARGE SCALE GENOMIC DNA]</scope>
    <source>
        <strain evidence="3 4">KACC 15039</strain>
    </source>
</reference>
<dbReference type="InterPro" id="IPR009078">
    <property type="entry name" value="Ferritin-like_SF"/>
</dbReference>
<name>A0ABX6TB49_9SPHN</name>
<feature type="compositionally biased region" description="Low complexity" evidence="1">
    <location>
        <begin position="109"/>
        <end position="124"/>
    </location>
</feature>